<evidence type="ECO:0000313" key="15">
    <source>
        <dbReference type="RefSeq" id="XP_008051153.2"/>
    </source>
</evidence>
<comment type="subcellular location">
    <subcellularLocation>
        <location evidence="1">Cell membrane</location>
        <topology evidence="1">Single-pass type I membrane protein</topology>
    </subcellularLocation>
</comment>
<evidence type="ECO:0000313" key="14">
    <source>
        <dbReference type="Proteomes" id="UP000189704"/>
    </source>
</evidence>
<comment type="similarity">
    <text evidence="11">Belongs to the CD300 family.</text>
</comment>
<dbReference type="SMART" id="SM00409">
    <property type="entry name" value="IG"/>
    <property type="match status" value="1"/>
</dbReference>
<dbReference type="CDD" id="cd05716">
    <property type="entry name" value="IgV_pIgR_like"/>
    <property type="match status" value="1"/>
</dbReference>
<evidence type="ECO:0000256" key="7">
    <source>
        <dbReference type="ARBA" id="ARBA00023136"/>
    </source>
</evidence>
<dbReference type="InterPro" id="IPR013106">
    <property type="entry name" value="Ig_V-set"/>
</dbReference>
<evidence type="ECO:0000256" key="5">
    <source>
        <dbReference type="ARBA" id="ARBA00022859"/>
    </source>
</evidence>
<keyword evidence="5" id="KW-0391">Immunity</keyword>
<evidence type="ECO:0000256" key="1">
    <source>
        <dbReference type="ARBA" id="ARBA00004251"/>
    </source>
</evidence>
<evidence type="ECO:0000256" key="12">
    <source>
        <dbReference type="SAM" id="Phobius"/>
    </source>
</evidence>
<dbReference type="GeneID" id="103254981"/>
<dbReference type="InterPro" id="IPR013783">
    <property type="entry name" value="Ig-like_fold"/>
</dbReference>
<dbReference type="Pfam" id="PF07686">
    <property type="entry name" value="V-set"/>
    <property type="match status" value="1"/>
</dbReference>
<evidence type="ECO:0000256" key="10">
    <source>
        <dbReference type="ARBA" id="ARBA00023319"/>
    </source>
</evidence>
<keyword evidence="8" id="KW-1015">Disulfide bond</keyword>
<dbReference type="Gene3D" id="2.60.40.10">
    <property type="entry name" value="Immunoglobulins"/>
    <property type="match status" value="1"/>
</dbReference>
<dbReference type="OrthoDB" id="8920197at2759"/>
<organism evidence="14 15">
    <name type="scientific">Carlito syrichta</name>
    <name type="common">Philippine tarsier</name>
    <name type="synonym">Tarsius syrichta</name>
    <dbReference type="NCBI Taxonomy" id="1868482"/>
    <lineage>
        <taxon>Eukaryota</taxon>
        <taxon>Metazoa</taxon>
        <taxon>Chordata</taxon>
        <taxon>Craniata</taxon>
        <taxon>Vertebrata</taxon>
        <taxon>Euteleostomi</taxon>
        <taxon>Mammalia</taxon>
        <taxon>Eutheria</taxon>
        <taxon>Euarchontoglires</taxon>
        <taxon>Primates</taxon>
        <taxon>Haplorrhini</taxon>
        <taxon>Tarsiiformes</taxon>
        <taxon>Tarsiidae</taxon>
        <taxon>Carlito</taxon>
    </lineage>
</organism>
<dbReference type="PANTHER" id="PTHR11860">
    <property type="entry name" value="POLYMERIC-IMMUNOGLOBULIN RECEPTOR"/>
    <property type="match status" value="1"/>
</dbReference>
<keyword evidence="2" id="KW-1003">Cell membrane</keyword>
<evidence type="ECO:0000256" key="6">
    <source>
        <dbReference type="ARBA" id="ARBA00022989"/>
    </source>
</evidence>
<keyword evidence="6 12" id="KW-1133">Transmembrane helix</keyword>
<dbReference type="Proteomes" id="UP000189704">
    <property type="component" value="Unplaced"/>
</dbReference>
<evidence type="ECO:0000256" key="8">
    <source>
        <dbReference type="ARBA" id="ARBA00023157"/>
    </source>
</evidence>
<evidence type="ECO:0000256" key="9">
    <source>
        <dbReference type="ARBA" id="ARBA00023170"/>
    </source>
</evidence>
<dbReference type="InterPro" id="IPR003599">
    <property type="entry name" value="Ig_sub"/>
</dbReference>
<dbReference type="GO" id="GO:0002376">
    <property type="term" value="P:immune system process"/>
    <property type="evidence" value="ECO:0007669"/>
    <property type="project" value="UniProtKB-KW"/>
</dbReference>
<evidence type="ECO:0000256" key="11">
    <source>
        <dbReference type="ARBA" id="ARBA00043958"/>
    </source>
</evidence>
<dbReference type="InterPro" id="IPR036179">
    <property type="entry name" value="Ig-like_dom_sf"/>
</dbReference>
<sequence>MDLCFLGYSTAKSQITGPATVSGPERGSLTVKCRYDPYWTTHKKWWCRGADWGSCKILVQTIGSEQEVKKGRVSIGDDQKNLTFTVTMEDLRRDDADTYWCGIAQVGSNHGVKVEVAIVSDTQASTPERTATASNPETTTRTLTRCQLCSVHFLLPVLLKLPLLLSVIGAVLWNSNPVKIGKRDQTLVMGQWRVRLESA</sequence>
<keyword evidence="4" id="KW-0732">Signal</keyword>
<evidence type="ECO:0000256" key="2">
    <source>
        <dbReference type="ARBA" id="ARBA00022475"/>
    </source>
</evidence>
<dbReference type="KEGG" id="csyr:103254981"/>
<evidence type="ECO:0000256" key="3">
    <source>
        <dbReference type="ARBA" id="ARBA00022692"/>
    </source>
</evidence>
<dbReference type="PANTHER" id="PTHR11860:SF101">
    <property type="entry name" value="CMRF35-LIKE MOLECULE 1"/>
    <property type="match status" value="1"/>
</dbReference>
<evidence type="ECO:0000256" key="4">
    <source>
        <dbReference type="ARBA" id="ARBA00022729"/>
    </source>
</evidence>
<reference evidence="15" key="1">
    <citation type="submission" date="2025-08" db="UniProtKB">
        <authorList>
            <consortium name="RefSeq"/>
        </authorList>
    </citation>
    <scope>IDENTIFICATION</scope>
</reference>
<keyword evidence="10" id="KW-0393">Immunoglobulin domain</keyword>
<keyword evidence="14" id="KW-1185">Reference proteome</keyword>
<dbReference type="AlphaFoldDB" id="A0A1U7T461"/>
<feature type="non-terminal residue" evidence="15">
    <location>
        <position position="199"/>
    </location>
</feature>
<dbReference type="RefSeq" id="XP_008051153.2">
    <property type="nucleotide sequence ID" value="XM_008052962.2"/>
</dbReference>
<accession>A0A1U7T461</accession>
<keyword evidence="9" id="KW-0675">Receptor</keyword>
<evidence type="ECO:0000259" key="13">
    <source>
        <dbReference type="SMART" id="SM00409"/>
    </source>
</evidence>
<feature type="domain" description="Immunoglobulin" evidence="13">
    <location>
        <begin position="18"/>
        <end position="117"/>
    </location>
</feature>
<protein>
    <submittedName>
        <fullName evidence="15">CMRF35-like molecule 4</fullName>
    </submittedName>
</protein>
<name>A0A1U7T461_CARSF</name>
<proteinExistence type="inferred from homology"/>
<feature type="transmembrane region" description="Helical" evidence="12">
    <location>
        <begin position="153"/>
        <end position="173"/>
    </location>
</feature>
<keyword evidence="3 12" id="KW-0812">Transmembrane</keyword>
<dbReference type="InterPro" id="IPR050671">
    <property type="entry name" value="CD300_family_receptors"/>
</dbReference>
<keyword evidence="7 12" id="KW-0472">Membrane</keyword>
<dbReference type="GO" id="GO:0005886">
    <property type="term" value="C:plasma membrane"/>
    <property type="evidence" value="ECO:0007669"/>
    <property type="project" value="UniProtKB-SubCell"/>
</dbReference>
<gene>
    <name evidence="15" type="primary">LOC103254981</name>
</gene>
<dbReference type="FunFam" id="2.60.40.10:FF:000370">
    <property type="entry name" value="CMRF35-like molecule 1"/>
    <property type="match status" value="1"/>
</dbReference>
<dbReference type="SUPFAM" id="SSF48726">
    <property type="entry name" value="Immunoglobulin"/>
    <property type="match status" value="1"/>
</dbReference>
<dbReference type="GO" id="GO:0004888">
    <property type="term" value="F:transmembrane signaling receptor activity"/>
    <property type="evidence" value="ECO:0007669"/>
    <property type="project" value="TreeGrafter"/>
</dbReference>